<dbReference type="Proteomes" id="UP000287830">
    <property type="component" value="Unassembled WGS sequence"/>
</dbReference>
<accession>A0A7U9Q241</accession>
<dbReference type="InterPro" id="IPR003018">
    <property type="entry name" value="GAF"/>
</dbReference>
<organism evidence="4 5">
    <name type="scientific">Streptomyces chrestomyceticus JCM 4735</name>
    <dbReference type="NCBI Taxonomy" id="1306181"/>
    <lineage>
        <taxon>Bacteria</taxon>
        <taxon>Bacillati</taxon>
        <taxon>Actinomycetota</taxon>
        <taxon>Actinomycetes</taxon>
        <taxon>Kitasatosporales</taxon>
        <taxon>Streptomycetaceae</taxon>
        <taxon>Streptomyces</taxon>
    </lineage>
</organism>
<proteinExistence type="predicted"/>
<dbReference type="InterPro" id="IPR029016">
    <property type="entry name" value="GAF-like_dom_sf"/>
</dbReference>
<dbReference type="EMBL" id="BHZC01000001">
    <property type="protein sequence ID" value="GCD39545.1"/>
    <property type="molecule type" value="Genomic_DNA"/>
</dbReference>
<evidence type="ECO:0000256" key="1">
    <source>
        <dbReference type="ARBA" id="ARBA00023015"/>
    </source>
</evidence>
<evidence type="ECO:0000313" key="4">
    <source>
        <dbReference type="EMBL" id="GCD39545.1"/>
    </source>
</evidence>
<keyword evidence="2" id="KW-0804">Transcription</keyword>
<sequence length="258" mass="27204">MGCTYALCRVELPVTGPRPQAVALAARYVGQDHPARQIGEACWTALHGAYSVGVTLAADAALAQRVSLCAVGPLAERGEALQINLGEGPCVQALRQRAPVLADDLRDSDATRQWPVYARHAQEDHIRAAFALPVLAGPGPAQEAGLVLTLYSDRPGPLTAADLHIARDHADAAELLLLTAPVPAEDDLAHAWLLPTDAVVHQAIGMISYRHAATTGQALALLRAHAHTQDTDLVVLAHAIVHEHHTLPVTPEPPGPTA</sequence>
<keyword evidence="1" id="KW-0805">Transcription regulation</keyword>
<dbReference type="Gene3D" id="3.30.450.40">
    <property type="match status" value="1"/>
</dbReference>
<evidence type="ECO:0000256" key="2">
    <source>
        <dbReference type="ARBA" id="ARBA00023163"/>
    </source>
</evidence>
<dbReference type="InterPro" id="IPR036388">
    <property type="entry name" value="WH-like_DNA-bd_sf"/>
</dbReference>
<dbReference type="SUPFAM" id="SSF55781">
    <property type="entry name" value="GAF domain-like"/>
    <property type="match status" value="1"/>
</dbReference>
<dbReference type="AlphaFoldDB" id="A0A7U9Q241"/>
<dbReference type="Pfam" id="PF13185">
    <property type="entry name" value="GAF_2"/>
    <property type="match status" value="1"/>
</dbReference>
<dbReference type="Gene3D" id="1.10.10.10">
    <property type="entry name" value="Winged helix-like DNA-binding domain superfamily/Winged helix DNA-binding domain"/>
    <property type="match status" value="1"/>
</dbReference>
<feature type="domain" description="GAF" evidence="3">
    <location>
        <begin position="41"/>
        <end position="172"/>
    </location>
</feature>
<comment type="caution">
    <text evidence="4">The sequence shown here is derived from an EMBL/GenBank/DDBJ whole genome shotgun (WGS) entry which is preliminary data.</text>
</comment>
<evidence type="ECO:0000313" key="5">
    <source>
        <dbReference type="Proteomes" id="UP000287830"/>
    </source>
</evidence>
<gene>
    <name evidence="4" type="ORF">OEIGOIKO_07401</name>
</gene>
<reference evidence="4 5" key="1">
    <citation type="submission" date="2018-11" db="EMBL/GenBank/DDBJ databases">
        <title>Whole genome sequence of Streptomyces chrestomyceticus NBRC 13444(T).</title>
        <authorList>
            <person name="Komaki H."/>
            <person name="Tamura T."/>
        </authorList>
    </citation>
    <scope>NUCLEOTIDE SEQUENCE [LARGE SCALE GENOMIC DNA]</scope>
    <source>
        <strain evidence="4 5">NBRC 13444</strain>
    </source>
</reference>
<name>A0A7U9Q241_9ACTN</name>
<protein>
    <recommendedName>
        <fullName evidence="3">GAF domain-containing protein</fullName>
    </recommendedName>
</protein>
<evidence type="ECO:0000259" key="3">
    <source>
        <dbReference type="Pfam" id="PF13185"/>
    </source>
</evidence>